<gene>
    <name evidence="2" type="ORF">JRQ81_019836</name>
</gene>
<proteinExistence type="predicted"/>
<protein>
    <submittedName>
        <fullName evidence="2">Uncharacterized protein</fullName>
    </submittedName>
</protein>
<sequence length="136" mass="14800">MERPTKQQVPRLERQESFTDGYATADFSLPPLRPPGKPAPMFSVHLPPVKMPTKQTPVPPSSSSASPPSQPIRGTNKHRLASSPMPNPVFLPPLNIPGKKTGGKCCTLPPPNAAVRQTEAIQEVFYIQVSSPRAER</sequence>
<evidence type="ECO:0000256" key="1">
    <source>
        <dbReference type="SAM" id="MobiDB-lite"/>
    </source>
</evidence>
<feature type="compositionally biased region" description="Basic and acidic residues" evidence="1">
    <location>
        <begin position="1"/>
        <end position="17"/>
    </location>
</feature>
<name>A0A9Q0XQ61_9SAUR</name>
<feature type="compositionally biased region" description="Pro residues" evidence="1">
    <location>
        <begin position="85"/>
        <end position="95"/>
    </location>
</feature>
<organism evidence="2 3">
    <name type="scientific">Phrynocephalus forsythii</name>
    <dbReference type="NCBI Taxonomy" id="171643"/>
    <lineage>
        <taxon>Eukaryota</taxon>
        <taxon>Metazoa</taxon>
        <taxon>Chordata</taxon>
        <taxon>Craniata</taxon>
        <taxon>Vertebrata</taxon>
        <taxon>Euteleostomi</taxon>
        <taxon>Lepidosauria</taxon>
        <taxon>Squamata</taxon>
        <taxon>Bifurcata</taxon>
        <taxon>Unidentata</taxon>
        <taxon>Episquamata</taxon>
        <taxon>Toxicofera</taxon>
        <taxon>Iguania</taxon>
        <taxon>Acrodonta</taxon>
        <taxon>Agamidae</taxon>
        <taxon>Agaminae</taxon>
        <taxon>Phrynocephalus</taxon>
    </lineage>
</organism>
<evidence type="ECO:0000313" key="3">
    <source>
        <dbReference type="Proteomes" id="UP001142489"/>
    </source>
</evidence>
<feature type="region of interest" description="Disordered" evidence="1">
    <location>
        <begin position="1"/>
        <end position="96"/>
    </location>
</feature>
<evidence type="ECO:0000313" key="2">
    <source>
        <dbReference type="EMBL" id="KAJ7320325.1"/>
    </source>
</evidence>
<accession>A0A9Q0XQ61</accession>
<dbReference type="Proteomes" id="UP001142489">
    <property type="component" value="Unassembled WGS sequence"/>
</dbReference>
<dbReference type="AlphaFoldDB" id="A0A9Q0XQ61"/>
<reference evidence="2" key="1">
    <citation type="journal article" date="2023" name="DNA Res.">
        <title>Chromosome-level genome assembly of Phrynocephalus forsythii using third-generation DNA sequencing and Hi-C analysis.</title>
        <authorList>
            <person name="Qi Y."/>
            <person name="Zhao W."/>
            <person name="Zhao Y."/>
            <person name="Niu C."/>
            <person name="Cao S."/>
            <person name="Zhang Y."/>
        </authorList>
    </citation>
    <scope>NUCLEOTIDE SEQUENCE</scope>
    <source>
        <tissue evidence="2">Muscle</tissue>
    </source>
</reference>
<comment type="caution">
    <text evidence="2">The sequence shown here is derived from an EMBL/GenBank/DDBJ whole genome shotgun (WGS) entry which is preliminary data.</text>
</comment>
<dbReference type="EMBL" id="JAPFRF010000010">
    <property type="protein sequence ID" value="KAJ7320325.1"/>
    <property type="molecule type" value="Genomic_DNA"/>
</dbReference>
<keyword evidence="3" id="KW-1185">Reference proteome</keyword>